<proteinExistence type="predicted"/>
<keyword evidence="3" id="KW-1185">Reference proteome</keyword>
<dbReference type="AlphaFoldDB" id="A0AAW0DND4"/>
<evidence type="ECO:0008006" key="4">
    <source>
        <dbReference type="Google" id="ProtNLM"/>
    </source>
</evidence>
<feature type="region of interest" description="Disordered" evidence="1">
    <location>
        <begin position="432"/>
        <end position="451"/>
    </location>
</feature>
<reference evidence="2 3" key="1">
    <citation type="submission" date="2024-01" db="EMBL/GenBank/DDBJ databases">
        <title>A draft genome for a cacao thread blight-causing isolate of Paramarasmius palmivorus.</title>
        <authorList>
            <person name="Baruah I.K."/>
            <person name="Bukari Y."/>
            <person name="Amoako-Attah I."/>
            <person name="Meinhardt L.W."/>
            <person name="Bailey B.A."/>
            <person name="Cohen S.P."/>
        </authorList>
    </citation>
    <scope>NUCLEOTIDE SEQUENCE [LARGE SCALE GENOMIC DNA]</scope>
    <source>
        <strain evidence="2 3">GH-12</strain>
    </source>
</reference>
<protein>
    <recommendedName>
        <fullName evidence="4">F-box domain-containing protein</fullName>
    </recommendedName>
</protein>
<evidence type="ECO:0000256" key="1">
    <source>
        <dbReference type="SAM" id="MobiDB-lite"/>
    </source>
</evidence>
<sequence>MVKIQTLLKPHKPLIRPKLPELPQEILTEIFTFNVGHGFDWRSEILGCALVSKAWYAAARPVFYSKYALYSPSCLTRFEKRLKRDPAITNLVRRIQVETSVVTDDDQPCPIELRTLPGVQEMTWTNTEPWAVPLQASRGVQQLLGLFPNLRTLHISTPFESIEQLKTFLAYCGPIRGLSLDYNLRFGGASVSTSSLSTPPDAKDPCPRFTMKDLERLEILRPFGSNFDWVYYHLVCESMPKLRSLRIDEEGMSLRVLCLLLKKVSSTLTHLSLDTKELADHRGTYRIPRLYCQHNPFPPLPELQFIAIGTLTTEYWPMNLLDRICINFLGELRAPALRTLQLTLHTPSPTKLVDLLECYNWTLFFTVLMTMFPELSQIVLCIIMEVEFGRAWRNKLEALAVRYVRWKCPCCADKIKTSMQFSVEMLYPSNLQEPFPENPMSDGEYDLDEDH</sequence>
<gene>
    <name evidence="2" type="ORF">VNI00_004202</name>
</gene>
<dbReference type="Gene3D" id="3.80.10.10">
    <property type="entry name" value="Ribonuclease Inhibitor"/>
    <property type="match status" value="1"/>
</dbReference>
<name>A0AAW0DND4_9AGAR</name>
<dbReference type="Proteomes" id="UP001383192">
    <property type="component" value="Unassembled WGS sequence"/>
</dbReference>
<evidence type="ECO:0000313" key="3">
    <source>
        <dbReference type="Proteomes" id="UP001383192"/>
    </source>
</evidence>
<organism evidence="2 3">
    <name type="scientific">Paramarasmius palmivorus</name>
    <dbReference type="NCBI Taxonomy" id="297713"/>
    <lineage>
        <taxon>Eukaryota</taxon>
        <taxon>Fungi</taxon>
        <taxon>Dikarya</taxon>
        <taxon>Basidiomycota</taxon>
        <taxon>Agaricomycotina</taxon>
        <taxon>Agaricomycetes</taxon>
        <taxon>Agaricomycetidae</taxon>
        <taxon>Agaricales</taxon>
        <taxon>Marasmiineae</taxon>
        <taxon>Marasmiaceae</taxon>
        <taxon>Paramarasmius</taxon>
    </lineage>
</organism>
<accession>A0AAW0DND4</accession>
<dbReference type="EMBL" id="JAYKXP010000011">
    <property type="protein sequence ID" value="KAK7052882.1"/>
    <property type="molecule type" value="Genomic_DNA"/>
</dbReference>
<dbReference type="InterPro" id="IPR032675">
    <property type="entry name" value="LRR_dom_sf"/>
</dbReference>
<evidence type="ECO:0000313" key="2">
    <source>
        <dbReference type="EMBL" id="KAK7052882.1"/>
    </source>
</evidence>
<comment type="caution">
    <text evidence="2">The sequence shown here is derived from an EMBL/GenBank/DDBJ whole genome shotgun (WGS) entry which is preliminary data.</text>
</comment>